<evidence type="ECO:0000256" key="1">
    <source>
        <dbReference type="ARBA" id="ARBA00004141"/>
    </source>
</evidence>
<evidence type="ECO:0000256" key="9">
    <source>
        <dbReference type="SAM" id="Phobius"/>
    </source>
</evidence>
<gene>
    <name evidence="10" type="ORF">CHIRRI_LOCUS5341</name>
</gene>
<dbReference type="OrthoDB" id="7789606at2759"/>
<accession>A0A9N9RSJ7</accession>
<feature type="transmembrane region" description="Helical" evidence="9">
    <location>
        <begin position="181"/>
        <end position="206"/>
    </location>
</feature>
<evidence type="ECO:0000256" key="7">
    <source>
        <dbReference type="ARBA" id="ARBA00023170"/>
    </source>
</evidence>
<evidence type="ECO:0000256" key="4">
    <source>
        <dbReference type="ARBA" id="ARBA00022725"/>
    </source>
</evidence>
<dbReference type="GO" id="GO:0007165">
    <property type="term" value="P:signal transduction"/>
    <property type="evidence" value="ECO:0007669"/>
    <property type="project" value="UniProtKB-KW"/>
</dbReference>
<keyword evidence="7" id="KW-0675">Receptor</keyword>
<evidence type="ECO:0000313" key="11">
    <source>
        <dbReference type="Proteomes" id="UP001153620"/>
    </source>
</evidence>
<comment type="subcellular location">
    <subcellularLocation>
        <location evidence="1">Membrane</location>
        <topology evidence="1">Multi-pass membrane protein</topology>
    </subcellularLocation>
</comment>
<dbReference type="GO" id="GO:0005549">
    <property type="term" value="F:odorant binding"/>
    <property type="evidence" value="ECO:0007669"/>
    <property type="project" value="InterPro"/>
</dbReference>
<keyword evidence="3 9" id="KW-0812">Transmembrane</keyword>
<dbReference type="PANTHER" id="PTHR21137">
    <property type="entry name" value="ODORANT RECEPTOR"/>
    <property type="match status" value="1"/>
</dbReference>
<protein>
    <recommendedName>
        <fullName evidence="12">Odorant receptor</fullName>
    </recommendedName>
</protein>
<organism evidence="10 11">
    <name type="scientific">Chironomus riparius</name>
    <dbReference type="NCBI Taxonomy" id="315576"/>
    <lineage>
        <taxon>Eukaryota</taxon>
        <taxon>Metazoa</taxon>
        <taxon>Ecdysozoa</taxon>
        <taxon>Arthropoda</taxon>
        <taxon>Hexapoda</taxon>
        <taxon>Insecta</taxon>
        <taxon>Pterygota</taxon>
        <taxon>Neoptera</taxon>
        <taxon>Endopterygota</taxon>
        <taxon>Diptera</taxon>
        <taxon>Nematocera</taxon>
        <taxon>Chironomoidea</taxon>
        <taxon>Chironomidae</taxon>
        <taxon>Chironominae</taxon>
        <taxon>Chironomus</taxon>
    </lineage>
</organism>
<evidence type="ECO:0000313" key="10">
    <source>
        <dbReference type="EMBL" id="CAG9802430.1"/>
    </source>
</evidence>
<evidence type="ECO:0000256" key="2">
    <source>
        <dbReference type="ARBA" id="ARBA00022606"/>
    </source>
</evidence>
<keyword evidence="2" id="KW-0716">Sensory transduction</keyword>
<dbReference type="AlphaFoldDB" id="A0A9N9RSJ7"/>
<keyword evidence="4" id="KW-0552">Olfaction</keyword>
<dbReference type="PANTHER" id="PTHR21137:SF44">
    <property type="entry name" value="ODORANT RECEPTOR 13A-RELATED"/>
    <property type="match status" value="1"/>
</dbReference>
<evidence type="ECO:0000256" key="3">
    <source>
        <dbReference type="ARBA" id="ARBA00022692"/>
    </source>
</evidence>
<proteinExistence type="predicted"/>
<evidence type="ECO:0000256" key="6">
    <source>
        <dbReference type="ARBA" id="ARBA00023136"/>
    </source>
</evidence>
<dbReference type="Pfam" id="PF02949">
    <property type="entry name" value="7tm_6"/>
    <property type="match status" value="1"/>
</dbReference>
<dbReference type="InterPro" id="IPR004117">
    <property type="entry name" value="7tm6_olfct_rcpt"/>
</dbReference>
<dbReference type="Proteomes" id="UP001153620">
    <property type="component" value="Chromosome 2"/>
</dbReference>
<dbReference type="EMBL" id="OU895878">
    <property type="protein sequence ID" value="CAG9802430.1"/>
    <property type="molecule type" value="Genomic_DNA"/>
</dbReference>
<keyword evidence="5 9" id="KW-1133">Transmembrane helix</keyword>
<evidence type="ECO:0000256" key="8">
    <source>
        <dbReference type="ARBA" id="ARBA00023224"/>
    </source>
</evidence>
<dbReference type="GO" id="GO:0005886">
    <property type="term" value="C:plasma membrane"/>
    <property type="evidence" value="ECO:0007669"/>
    <property type="project" value="TreeGrafter"/>
</dbReference>
<evidence type="ECO:0000256" key="5">
    <source>
        <dbReference type="ARBA" id="ARBA00022989"/>
    </source>
</evidence>
<keyword evidence="11" id="KW-1185">Reference proteome</keyword>
<feature type="transmembrane region" description="Helical" evidence="9">
    <location>
        <begin position="47"/>
        <end position="68"/>
    </location>
</feature>
<dbReference type="GO" id="GO:0004984">
    <property type="term" value="F:olfactory receptor activity"/>
    <property type="evidence" value="ECO:0007669"/>
    <property type="project" value="InterPro"/>
</dbReference>
<reference evidence="10" key="1">
    <citation type="submission" date="2022-01" db="EMBL/GenBank/DDBJ databases">
        <authorList>
            <person name="King R."/>
        </authorList>
    </citation>
    <scope>NUCLEOTIDE SEQUENCE</scope>
</reference>
<evidence type="ECO:0008006" key="12">
    <source>
        <dbReference type="Google" id="ProtNLM"/>
    </source>
</evidence>
<keyword evidence="6 9" id="KW-0472">Membrane</keyword>
<sequence length="207" mass="24181">MLIMKSYFVVYRNRKIFTEMIDDLDEVIPKAQHVQEKFNIEAYYKKIRVVSIASSLTYSSLLIVFNIMPILEKFTGFILGTNVKWELPFKFYFPFDATQDYVYPIMYIYETWLCGKCAVEVLGSDLLFCNITSLITMRLELLRREIVEIDVENHEKSLESLKDFVKVHQHLKKIVDKLEKLYSFSLLGDILASTIITCLAAFNAVVK</sequence>
<name>A0A9N9RSJ7_9DIPT</name>
<keyword evidence="8" id="KW-0807">Transducer</keyword>
<reference evidence="10" key="2">
    <citation type="submission" date="2022-10" db="EMBL/GenBank/DDBJ databases">
        <authorList>
            <consortium name="ENA_rothamsted_submissions"/>
            <consortium name="culmorum"/>
            <person name="King R."/>
        </authorList>
    </citation>
    <scope>NUCLEOTIDE SEQUENCE</scope>
</reference>